<reference evidence="2" key="1">
    <citation type="submission" date="2018-05" db="EMBL/GenBank/DDBJ databases">
        <authorList>
            <person name="Lanie J.A."/>
            <person name="Ng W.-L."/>
            <person name="Kazmierczak K.M."/>
            <person name="Andrzejewski T.M."/>
            <person name="Davidsen T.M."/>
            <person name="Wayne K.J."/>
            <person name="Tettelin H."/>
            <person name="Glass J.I."/>
            <person name="Rusch D."/>
            <person name="Podicherti R."/>
            <person name="Tsui H.-C.T."/>
            <person name="Winkler M.E."/>
        </authorList>
    </citation>
    <scope>NUCLEOTIDE SEQUENCE</scope>
</reference>
<dbReference type="AlphaFoldDB" id="A0A382UGZ4"/>
<evidence type="ECO:0008006" key="3">
    <source>
        <dbReference type="Google" id="ProtNLM"/>
    </source>
</evidence>
<dbReference type="NCBIfam" id="TIGR02522">
    <property type="entry name" value="pilus_cpaD"/>
    <property type="match status" value="1"/>
</dbReference>
<feature type="non-terminal residue" evidence="2">
    <location>
        <position position="212"/>
    </location>
</feature>
<dbReference type="EMBL" id="UINC01144181">
    <property type="protein sequence ID" value="SVD33529.1"/>
    <property type="molecule type" value="Genomic_DNA"/>
</dbReference>
<organism evidence="2">
    <name type="scientific">marine metagenome</name>
    <dbReference type="NCBI Taxonomy" id="408172"/>
    <lineage>
        <taxon>unclassified sequences</taxon>
        <taxon>metagenomes</taxon>
        <taxon>ecological metagenomes</taxon>
    </lineage>
</organism>
<proteinExistence type="predicted"/>
<evidence type="ECO:0000313" key="2">
    <source>
        <dbReference type="EMBL" id="SVD33529.1"/>
    </source>
</evidence>
<accession>A0A382UGZ4</accession>
<dbReference type="InterPro" id="IPR019027">
    <property type="entry name" value="Pilus_biogenesis_CpaD-related"/>
</dbReference>
<feature type="region of interest" description="Disordered" evidence="1">
    <location>
        <begin position="183"/>
        <end position="212"/>
    </location>
</feature>
<dbReference type="Pfam" id="PF09476">
    <property type="entry name" value="Pilus_CpaD"/>
    <property type="match status" value="1"/>
</dbReference>
<evidence type="ECO:0000256" key="1">
    <source>
        <dbReference type="SAM" id="MobiDB-lite"/>
    </source>
</evidence>
<protein>
    <recommendedName>
        <fullName evidence="3">Pilus assembly protein CpaD</fullName>
    </recommendedName>
</protein>
<sequence>MRFASVPAGFAIGTLCLFCFSGCMPNLPSPQLNTATRYPFIVESQLATQQVMFQAGQVTLDQGERDRVGSFLTNFLRGAGGILEIKLAAALTDEEGQARLQALRQYIVDHGTQSHEIRVSRIPGGKGGRDSIILSYTKYTVEPIQCDQRNAPTANNPTNFPHPDLGCSMRANIAAMVVNPADLERPQAEQPSDAQRRGRGIKNYRAGEATEA</sequence>
<name>A0A382UGZ4_9ZZZZ</name>
<dbReference type="InterPro" id="IPR013361">
    <property type="entry name" value="Pilus_CpaD"/>
</dbReference>
<gene>
    <name evidence="2" type="ORF">METZ01_LOCUS386383</name>
</gene>